<feature type="region of interest" description="Disordered" evidence="1">
    <location>
        <begin position="823"/>
        <end position="875"/>
    </location>
</feature>
<reference evidence="3 4" key="1">
    <citation type="submission" date="2024-02" db="EMBL/GenBank/DDBJ databases">
        <title>A draft genome for the cacao thread blight pathogen Marasmius crinis-equi.</title>
        <authorList>
            <person name="Cohen S.P."/>
            <person name="Baruah I.K."/>
            <person name="Amoako-Attah I."/>
            <person name="Bukari Y."/>
            <person name="Meinhardt L.W."/>
            <person name="Bailey B.A."/>
        </authorList>
    </citation>
    <scope>NUCLEOTIDE SEQUENCE [LARGE SCALE GENOMIC DNA]</scope>
    <source>
        <strain evidence="3 4">GH-76</strain>
    </source>
</reference>
<feature type="compositionally biased region" description="Polar residues" evidence="1">
    <location>
        <begin position="692"/>
        <end position="703"/>
    </location>
</feature>
<keyword evidence="4" id="KW-1185">Reference proteome</keyword>
<feature type="compositionally biased region" description="Basic and acidic residues" evidence="1">
    <location>
        <begin position="419"/>
        <end position="445"/>
    </location>
</feature>
<feature type="compositionally biased region" description="Low complexity" evidence="1">
    <location>
        <begin position="451"/>
        <end position="474"/>
    </location>
</feature>
<accession>A0ABR3FC39</accession>
<dbReference type="PANTHER" id="PTHR31011">
    <property type="entry name" value="PROTEIN STB2-RELATED"/>
    <property type="match status" value="1"/>
</dbReference>
<dbReference type="Proteomes" id="UP001465976">
    <property type="component" value="Unassembled WGS sequence"/>
</dbReference>
<dbReference type="InterPro" id="IPR038919">
    <property type="entry name" value="STB2/STB2"/>
</dbReference>
<evidence type="ECO:0000259" key="2">
    <source>
        <dbReference type="Pfam" id="PF25995"/>
    </source>
</evidence>
<dbReference type="InterPro" id="IPR059025">
    <property type="entry name" value="STB6_N"/>
</dbReference>
<feature type="region of interest" description="Disordered" evidence="1">
    <location>
        <begin position="692"/>
        <end position="736"/>
    </location>
</feature>
<dbReference type="EMBL" id="JBAHYK010000579">
    <property type="protein sequence ID" value="KAL0572820.1"/>
    <property type="molecule type" value="Genomic_DNA"/>
</dbReference>
<proteinExistence type="predicted"/>
<feature type="region of interest" description="Disordered" evidence="1">
    <location>
        <begin position="419"/>
        <end position="501"/>
    </location>
</feature>
<sequence length="1194" mass="131506">MAEWWDKSERTQARAHAQAEIAEYGFPMLHPASQGIELNGYQLYAVQRWVLQRRPRPFLVVHTGDPVHRIHVVQSEEDGDDKANIHARPKDTPHGTIMVTSLAHFPSDYTILLIPNGDFNDRVRDELYRNMVLQRLGLSGRSALTLQVPSDATKQRFVSAYHFPETTKSDESFTPSVLELIRQVQAALVVFGLYDGPMDGLLCDQTTVGIRSWVHDVGGAIKGLETSSASSRTATADPATVSAMLSLVLAVRNRLVGLSPHNQVPKDPFLTPHSFIHSIRRHVSNPNDHPKPQHSHTYSLPAVPTINTLSITTLASPKVSTPHLTPQVPPLFPTAGSSPYLSRSLVQSIFATHDAKIPKTKGTYYREREQEKEKESPLAALHLSSLAALSGSQGPHSILDPTVDLTEFVHTVVGRNRLKEKEKEKEKEKDKEKEKERDKAGHESDDLLAQPLSPSAGSPNSPSTPTTHNSPSTSRATKVKPLKPKTKGSKDSDVTGVAGTMRGLWSGNILGVIRLRERVAEREREREKEKEQDAILGSGDGAREKKGIYSDGDTDYNYNFDSMRSSRAPRMSRRGSLQEKSDGRSTEEEGYGNGDSFGSRWARSSEKFSNVRDKIESWTLNKIDTKLAKRKAPTHHSNASTSTANIVDLSPTTATPGGSFSSKKPHRISLPGRSLIPTFGNDSANNSTVLLPTNPVSPAQSPSRLLPAFGEADPDDDDTFLSSGQVSPVSDDPRTPKSFGMLGGMSSKTQWAKAIDKHGFSPLNLSAPPVKKSISGNESLVSGSSVSSGKYAGLGLSVDGDRNGVGVGKRPWGNRLHLANQRVTSWSDPVSARGKPDEGTSNDDSLEQGESGDDLLSDLASGDSEMVGRHRGERSSELTRIHVRVVSEDGGSVKELEEYHEPPVVKRKVAHGPRRRRSFHSLSTFKEGDIRILPVERMRIDVELAGYYLIMHRREEHLRNVIATLQVLTNRLSSTNAHLRSHYENHLSDLSLLNARSKVVAEIEADHDGSIPKITQATNTLKYEGQQFLIDEIWRGAASSRKQVFEYRGKVFAKAGGRRLPPGVQGAHGPFNRLQWTLDGQERLVDVYGRTESEAEEEDNADPLGEFRRRAEDEEVDVVEHPGIKPMWLLRFFTRWWAVWGRVSTTADHSEKADASEAKETKAPLPSPPTTPISSESLTPKPSPLPVPEKAKSL</sequence>
<evidence type="ECO:0000313" key="4">
    <source>
        <dbReference type="Proteomes" id="UP001465976"/>
    </source>
</evidence>
<evidence type="ECO:0000313" key="3">
    <source>
        <dbReference type="EMBL" id="KAL0572820.1"/>
    </source>
</evidence>
<feature type="compositionally biased region" description="Basic residues" evidence="1">
    <location>
        <begin position="477"/>
        <end position="487"/>
    </location>
</feature>
<feature type="compositionally biased region" description="Acidic residues" evidence="1">
    <location>
        <begin position="840"/>
        <end position="856"/>
    </location>
</feature>
<evidence type="ECO:0000256" key="1">
    <source>
        <dbReference type="SAM" id="MobiDB-lite"/>
    </source>
</evidence>
<name>A0ABR3FC39_9AGAR</name>
<gene>
    <name evidence="3" type="ORF">V5O48_009148</name>
</gene>
<organism evidence="3 4">
    <name type="scientific">Marasmius crinis-equi</name>
    <dbReference type="NCBI Taxonomy" id="585013"/>
    <lineage>
        <taxon>Eukaryota</taxon>
        <taxon>Fungi</taxon>
        <taxon>Dikarya</taxon>
        <taxon>Basidiomycota</taxon>
        <taxon>Agaricomycotina</taxon>
        <taxon>Agaricomycetes</taxon>
        <taxon>Agaricomycetidae</taxon>
        <taxon>Agaricales</taxon>
        <taxon>Marasmiineae</taxon>
        <taxon>Marasmiaceae</taxon>
        <taxon>Marasmius</taxon>
    </lineage>
</organism>
<protein>
    <recommendedName>
        <fullName evidence="2">STB6-like N-terminal domain-containing protein</fullName>
    </recommendedName>
</protein>
<dbReference type="Pfam" id="PF25995">
    <property type="entry name" value="STB6_N"/>
    <property type="match status" value="1"/>
</dbReference>
<feature type="region of interest" description="Disordered" evidence="1">
    <location>
        <begin position="1150"/>
        <end position="1194"/>
    </location>
</feature>
<comment type="caution">
    <text evidence="3">The sequence shown here is derived from an EMBL/GenBank/DDBJ whole genome shotgun (WGS) entry which is preliminary data.</text>
</comment>
<feature type="compositionally biased region" description="Basic and acidic residues" evidence="1">
    <location>
        <begin position="866"/>
        <end position="875"/>
    </location>
</feature>
<feature type="domain" description="STB6-like N-terminal" evidence="2">
    <location>
        <begin position="34"/>
        <end position="136"/>
    </location>
</feature>
<feature type="compositionally biased region" description="Basic and acidic residues" evidence="1">
    <location>
        <begin position="1150"/>
        <end position="1162"/>
    </location>
</feature>
<feature type="compositionally biased region" description="Basic and acidic residues" evidence="1">
    <location>
        <begin position="576"/>
        <end position="587"/>
    </location>
</feature>
<feature type="region of interest" description="Disordered" evidence="1">
    <location>
        <begin position="628"/>
        <end position="667"/>
    </location>
</feature>
<feature type="compositionally biased region" description="Basic and acidic residues" evidence="1">
    <location>
        <begin position="519"/>
        <end position="533"/>
    </location>
</feature>
<feature type="compositionally biased region" description="Polar residues" evidence="1">
    <location>
        <begin position="635"/>
        <end position="662"/>
    </location>
</feature>
<feature type="region of interest" description="Disordered" evidence="1">
    <location>
        <begin position="519"/>
        <end position="609"/>
    </location>
</feature>
<dbReference type="PANTHER" id="PTHR31011:SF2">
    <property type="entry name" value="PROTEIN STB2-RELATED"/>
    <property type="match status" value="1"/>
</dbReference>